<dbReference type="AlphaFoldDB" id="X1B336"/>
<proteinExistence type="predicted"/>
<gene>
    <name evidence="1" type="ORF">S01H4_31217</name>
</gene>
<sequence>MTEKDVQQLGEAIEHLDKAKTILKRVQIEISSELFRLENKKEKR</sequence>
<protein>
    <submittedName>
        <fullName evidence="1">Uncharacterized protein</fullName>
    </submittedName>
</protein>
<dbReference type="EMBL" id="BART01016192">
    <property type="protein sequence ID" value="GAG78638.1"/>
    <property type="molecule type" value="Genomic_DNA"/>
</dbReference>
<organism evidence="1">
    <name type="scientific">marine sediment metagenome</name>
    <dbReference type="NCBI Taxonomy" id="412755"/>
    <lineage>
        <taxon>unclassified sequences</taxon>
        <taxon>metagenomes</taxon>
        <taxon>ecological metagenomes</taxon>
    </lineage>
</organism>
<comment type="caution">
    <text evidence="1">The sequence shown here is derived from an EMBL/GenBank/DDBJ whole genome shotgun (WGS) entry which is preliminary data.</text>
</comment>
<accession>X1B336</accession>
<reference evidence="1" key="1">
    <citation type="journal article" date="2014" name="Front. Microbiol.">
        <title>High frequency of phylogenetically diverse reductive dehalogenase-homologous genes in deep subseafloor sedimentary metagenomes.</title>
        <authorList>
            <person name="Kawai M."/>
            <person name="Futagami T."/>
            <person name="Toyoda A."/>
            <person name="Takaki Y."/>
            <person name="Nishi S."/>
            <person name="Hori S."/>
            <person name="Arai W."/>
            <person name="Tsubouchi T."/>
            <person name="Morono Y."/>
            <person name="Uchiyama I."/>
            <person name="Ito T."/>
            <person name="Fujiyama A."/>
            <person name="Inagaki F."/>
            <person name="Takami H."/>
        </authorList>
    </citation>
    <scope>NUCLEOTIDE SEQUENCE</scope>
    <source>
        <strain evidence="1">Expedition CK06-06</strain>
    </source>
</reference>
<name>X1B336_9ZZZZ</name>
<evidence type="ECO:0000313" key="1">
    <source>
        <dbReference type="EMBL" id="GAG78638.1"/>
    </source>
</evidence>